<keyword evidence="1" id="KW-0812">Transmembrane</keyword>
<comment type="caution">
    <text evidence="2">The sequence shown here is derived from an EMBL/GenBank/DDBJ whole genome shotgun (WGS) entry which is preliminary data.</text>
</comment>
<dbReference type="Proteomes" id="UP001219862">
    <property type="component" value="Unassembled WGS sequence"/>
</dbReference>
<protein>
    <submittedName>
        <fullName evidence="2">Uncharacterized protein</fullName>
    </submittedName>
</protein>
<reference evidence="2 3" key="1">
    <citation type="submission" date="2022-10" db="EMBL/GenBank/DDBJ databases">
        <title>paucibacter sp. hw8 Genome sequencing.</title>
        <authorList>
            <person name="Park S."/>
        </authorList>
    </citation>
    <scope>NUCLEOTIDE SEQUENCE [LARGE SCALE GENOMIC DNA]</scope>
    <source>
        <strain evidence="3">hw8</strain>
    </source>
</reference>
<keyword evidence="1" id="KW-1133">Transmembrane helix</keyword>
<feature type="transmembrane region" description="Helical" evidence="1">
    <location>
        <begin position="30"/>
        <end position="53"/>
    </location>
</feature>
<name>A0ABT5KPZ6_9BURK</name>
<dbReference type="EMBL" id="JAQQXS010000003">
    <property type="protein sequence ID" value="MDC8784520.1"/>
    <property type="molecule type" value="Genomic_DNA"/>
</dbReference>
<organism evidence="2 3">
    <name type="scientific">Roseateles koreensis</name>
    <dbReference type="NCBI Taxonomy" id="2987526"/>
    <lineage>
        <taxon>Bacteria</taxon>
        <taxon>Pseudomonadati</taxon>
        <taxon>Pseudomonadota</taxon>
        <taxon>Betaproteobacteria</taxon>
        <taxon>Burkholderiales</taxon>
        <taxon>Sphaerotilaceae</taxon>
        <taxon>Roseateles</taxon>
    </lineage>
</organism>
<accession>A0ABT5KPZ6</accession>
<proteinExistence type="predicted"/>
<evidence type="ECO:0000313" key="2">
    <source>
        <dbReference type="EMBL" id="MDC8784520.1"/>
    </source>
</evidence>
<evidence type="ECO:0000256" key="1">
    <source>
        <dbReference type="SAM" id="Phobius"/>
    </source>
</evidence>
<gene>
    <name evidence="2" type="ORF">PRZ01_04875</name>
</gene>
<keyword evidence="3" id="KW-1185">Reference proteome</keyword>
<evidence type="ECO:0000313" key="3">
    <source>
        <dbReference type="Proteomes" id="UP001219862"/>
    </source>
</evidence>
<sequence length="67" mass="7166">MSSTIPPGLLLIDARIWQNSASTRGFKARLALAIHIGSNAAFIAVQIVGLNFWSRTKAENATDQLAA</sequence>
<keyword evidence="1" id="KW-0472">Membrane</keyword>